<reference evidence="1" key="1">
    <citation type="submission" date="2020-08" db="EMBL/GenBank/DDBJ databases">
        <title>Multicomponent nature underlies the extraordinary mechanical properties of spider dragline silk.</title>
        <authorList>
            <person name="Kono N."/>
            <person name="Nakamura H."/>
            <person name="Mori M."/>
            <person name="Yoshida Y."/>
            <person name="Ohtoshi R."/>
            <person name="Malay A.D."/>
            <person name="Moran D.A.P."/>
            <person name="Tomita M."/>
            <person name="Numata K."/>
            <person name="Arakawa K."/>
        </authorList>
    </citation>
    <scope>NUCLEOTIDE SEQUENCE</scope>
</reference>
<keyword evidence="2" id="KW-1185">Reference proteome</keyword>
<sequence length="189" mass="21331">MYAVVHMYFEIIVIIFTIPETGKRIKSLEGVQEALAKGINWLKTNKTEAWQWKKDSIYKVAVTFYLAADFKFDEQNKEDDIAREVRTRASRSYSSTNTNELSILINALLVTCYDARNFLSTNIVSSLNTAVAAAAANKVTNPLAYLALCNVKEDWPAKAIKDLNAVLQSELPYIIDLDQEFEANGFQGY</sequence>
<dbReference type="Proteomes" id="UP000887013">
    <property type="component" value="Unassembled WGS sequence"/>
</dbReference>
<dbReference type="EMBL" id="BMAW01033585">
    <property type="protein sequence ID" value="GFU30918.1"/>
    <property type="molecule type" value="Genomic_DNA"/>
</dbReference>
<protein>
    <submittedName>
        <fullName evidence="1">CUB domain-containing protein</fullName>
    </submittedName>
</protein>
<evidence type="ECO:0000313" key="1">
    <source>
        <dbReference type="EMBL" id="GFU30918.1"/>
    </source>
</evidence>
<comment type="caution">
    <text evidence="1">The sequence shown here is derived from an EMBL/GenBank/DDBJ whole genome shotgun (WGS) entry which is preliminary data.</text>
</comment>
<dbReference type="Gene3D" id="1.50.10.20">
    <property type="match status" value="1"/>
</dbReference>
<accession>A0A8X6QPZ8</accession>
<dbReference type="AlphaFoldDB" id="A0A8X6QPZ8"/>
<organism evidence="1 2">
    <name type="scientific">Nephila pilipes</name>
    <name type="common">Giant wood spider</name>
    <name type="synonym">Nephila maculata</name>
    <dbReference type="NCBI Taxonomy" id="299642"/>
    <lineage>
        <taxon>Eukaryota</taxon>
        <taxon>Metazoa</taxon>
        <taxon>Ecdysozoa</taxon>
        <taxon>Arthropoda</taxon>
        <taxon>Chelicerata</taxon>
        <taxon>Arachnida</taxon>
        <taxon>Araneae</taxon>
        <taxon>Araneomorphae</taxon>
        <taxon>Entelegynae</taxon>
        <taxon>Araneoidea</taxon>
        <taxon>Nephilidae</taxon>
        <taxon>Nephila</taxon>
    </lineage>
</organism>
<evidence type="ECO:0000313" key="2">
    <source>
        <dbReference type="Proteomes" id="UP000887013"/>
    </source>
</evidence>
<proteinExistence type="predicted"/>
<gene>
    <name evidence="1" type="ORF">NPIL_530561</name>
</gene>
<name>A0A8X6QPZ8_NEPPI</name>